<evidence type="ECO:0000256" key="1">
    <source>
        <dbReference type="ARBA" id="ARBA00022603"/>
    </source>
</evidence>
<dbReference type="EMBL" id="BAEH01000046">
    <property type="protein sequence ID" value="GAB18085.1"/>
    <property type="molecule type" value="Genomic_DNA"/>
</dbReference>
<dbReference type="InterPro" id="IPR002052">
    <property type="entry name" value="DNA_methylase_N6_adenine_CS"/>
</dbReference>
<dbReference type="eggNOG" id="COG0742">
    <property type="taxonomic scope" value="Bacteria"/>
</dbReference>
<dbReference type="CDD" id="cd02440">
    <property type="entry name" value="AdoMet_MTases"/>
    <property type="match status" value="1"/>
</dbReference>
<organism evidence="3 4">
    <name type="scientific">Gordonia effusa NBRC 100432</name>
    <dbReference type="NCBI Taxonomy" id="1077974"/>
    <lineage>
        <taxon>Bacteria</taxon>
        <taxon>Bacillati</taxon>
        <taxon>Actinomycetota</taxon>
        <taxon>Actinomycetes</taxon>
        <taxon>Mycobacteriales</taxon>
        <taxon>Gordoniaceae</taxon>
        <taxon>Gordonia</taxon>
    </lineage>
</organism>
<dbReference type="GO" id="GO:0003676">
    <property type="term" value="F:nucleic acid binding"/>
    <property type="evidence" value="ECO:0007669"/>
    <property type="project" value="InterPro"/>
</dbReference>
<dbReference type="PIRSF" id="PIRSF004553">
    <property type="entry name" value="CHP00095"/>
    <property type="match status" value="1"/>
</dbReference>
<dbReference type="InterPro" id="IPR004398">
    <property type="entry name" value="RNA_MeTrfase_RsmD"/>
</dbReference>
<gene>
    <name evidence="3" type="ORF">GOEFS_046_00410</name>
</gene>
<comment type="caution">
    <text evidence="3">The sequence shown here is derived from an EMBL/GenBank/DDBJ whole genome shotgun (WGS) entry which is preliminary data.</text>
</comment>
<dbReference type="PANTHER" id="PTHR43542">
    <property type="entry name" value="METHYLTRANSFERASE"/>
    <property type="match status" value="1"/>
</dbReference>
<dbReference type="GO" id="GO:0031167">
    <property type="term" value="P:rRNA methylation"/>
    <property type="evidence" value="ECO:0007669"/>
    <property type="project" value="InterPro"/>
</dbReference>
<keyword evidence="1" id="KW-0489">Methyltransferase</keyword>
<accession>H0QZ34</accession>
<evidence type="ECO:0000256" key="2">
    <source>
        <dbReference type="ARBA" id="ARBA00022679"/>
    </source>
</evidence>
<proteinExistence type="predicted"/>
<evidence type="ECO:0000313" key="4">
    <source>
        <dbReference type="Proteomes" id="UP000035034"/>
    </source>
</evidence>
<evidence type="ECO:0000313" key="3">
    <source>
        <dbReference type="EMBL" id="GAB18085.1"/>
    </source>
</evidence>
<dbReference type="GO" id="GO:0008168">
    <property type="term" value="F:methyltransferase activity"/>
    <property type="evidence" value="ECO:0007669"/>
    <property type="project" value="UniProtKB-KW"/>
</dbReference>
<keyword evidence="4" id="KW-1185">Reference proteome</keyword>
<keyword evidence="2" id="KW-0808">Transferase</keyword>
<dbReference type="PANTHER" id="PTHR43542:SF1">
    <property type="entry name" value="METHYLTRANSFERASE"/>
    <property type="match status" value="1"/>
</dbReference>
<reference evidence="3 4" key="1">
    <citation type="submission" date="2011-12" db="EMBL/GenBank/DDBJ databases">
        <title>Whole genome shotgun sequence of Gordonia effusa NBRC 100432.</title>
        <authorList>
            <person name="Yoshida I."/>
            <person name="Takarada H."/>
            <person name="Hosoyama A."/>
            <person name="Tsuchikane K."/>
            <person name="Katsumata H."/>
            <person name="Yamazaki S."/>
            <person name="Fujita N."/>
        </authorList>
    </citation>
    <scope>NUCLEOTIDE SEQUENCE [LARGE SCALE GENOMIC DNA]</scope>
    <source>
        <strain evidence="3 4">NBRC 100432</strain>
    </source>
</reference>
<dbReference type="PROSITE" id="PS00092">
    <property type="entry name" value="N6_MTASE"/>
    <property type="match status" value="1"/>
</dbReference>
<name>H0QZ34_9ACTN</name>
<sequence>MSLPTRPPPCRTRSHGCKWDTGVQMTRIIAGSLGGRRLTVSGEQTRPTSDRVREALFSMLDVRMDLDGASVLDLYAGSGALGLEAISRGAEHAVFVESDRKAAAAIRANIGVCGVGDRATVDARRVTDFLAGSRRSFDLVLADPPYAIDDDELAKVLLHLATSISEEGLVVLERGKRSAVTVWPEGLESLVIKIYGDTRVELAGRA</sequence>
<dbReference type="InterPro" id="IPR029063">
    <property type="entry name" value="SAM-dependent_MTases_sf"/>
</dbReference>
<dbReference type="SUPFAM" id="SSF53335">
    <property type="entry name" value="S-adenosyl-L-methionine-dependent methyltransferases"/>
    <property type="match status" value="1"/>
</dbReference>
<dbReference type="NCBIfam" id="TIGR00095">
    <property type="entry name" value="16S rRNA (guanine(966)-N(2))-methyltransferase RsmD"/>
    <property type="match status" value="1"/>
</dbReference>
<dbReference type="Pfam" id="PF03602">
    <property type="entry name" value="Cons_hypoth95"/>
    <property type="match status" value="1"/>
</dbReference>
<protein>
    <recommendedName>
        <fullName evidence="5">Methyltransferase</fullName>
    </recommendedName>
</protein>
<evidence type="ECO:0008006" key="5">
    <source>
        <dbReference type="Google" id="ProtNLM"/>
    </source>
</evidence>
<dbReference type="STRING" id="1077974.GOEFS_046_00410"/>
<dbReference type="Gene3D" id="3.40.50.150">
    <property type="entry name" value="Vaccinia Virus protein VP39"/>
    <property type="match status" value="1"/>
</dbReference>
<dbReference type="AlphaFoldDB" id="H0QZ34"/>
<dbReference type="Proteomes" id="UP000035034">
    <property type="component" value="Unassembled WGS sequence"/>
</dbReference>